<comment type="pathway">
    <text evidence="1 10">Cofactor biosynthesis; NAD(+) biosynthesis; quinolinate from iminoaspartate: step 1/1.</text>
</comment>
<evidence type="ECO:0000256" key="6">
    <source>
        <dbReference type="ARBA" id="ARBA00022679"/>
    </source>
</evidence>
<dbReference type="NCBIfam" id="NF006879">
    <property type="entry name" value="PRK09375.1-4"/>
    <property type="match status" value="1"/>
</dbReference>
<feature type="binding site" evidence="10">
    <location>
        <position position="44"/>
    </location>
    <ligand>
        <name>iminosuccinate</name>
        <dbReference type="ChEBI" id="CHEBI:77875"/>
    </ligand>
</feature>
<evidence type="ECO:0000256" key="10">
    <source>
        <dbReference type="HAMAP-Rule" id="MF_00568"/>
    </source>
</evidence>
<evidence type="ECO:0000256" key="9">
    <source>
        <dbReference type="ARBA" id="ARBA00023014"/>
    </source>
</evidence>
<sequence length="316" mass="35322">MIIMDTQELIDGIKKLKEEKNAVILGHNYMVPEVQDIADYIGDSLGLSHQAADTDAEMIIFCGVHFMAETASIISPDKKVLIPDLEAGCSLADSITAEQLREWKAEHPDAVTVTYINTTAAVKAECDYCCTSSNAVDVINTIPEDKEILFLPDKFLGGYIEMVTGRDLNIWDGACHVHEKIGELNLSEKQEEYPEAEMLIHPECGCSTSCMMKSAMYFDCEDGHIHSTSGMLNRAQESDAEEFVVATETGILHRMRKENPGKKFYPANENAVCEFMKMITLEKLYDSLKHEQHEVKVEGELAERAHLPIKRMLSIA</sequence>
<dbReference type="GO" id="GO:0046872">
    <property type="term" value="F:metal ion binding"/>
    <property type="evidence" value="ECO:0007669"/>
    <property type="project" value="UniProtKB-KW"/>
</dbReference>
<name>A0A2A2G772_9BACT</name>
<keyword evidence="9 10" id="KW-0411">Iron-sulfur</keyword>
<dbReference type="GO" id="GO:0051539">
    <property type="term" value="F:4 iron, 4 sulfur cluster binding"/>
    <property type="evidence" value="ECO:0007669"/>
    <property type="project" value="UniProtKB-KW"/>
</dbReference>
<feature type="binding site" evidence="10">
    <location>
        <position position="273"/>
    </location>
    <ligand>
        <name>[4Fe-4S] cluster</name>
        <dbReference type="ChEBI" id="CHEBI:49883"/>
    </ligand>
</feature>
<dbReference type="Pfam" id="PF02445">
    <property type="entry name" value="NadA"/>
    <property type="match status" value="1"/>
</dbReference>
<feature type="binding site" evidence="10">
    <location>
        <position position="228"/>
    </location>
    <ligand>
        <name>iminosuccinate</name>
        <dbReference type="ChEBI" id="CHEBI:77875"/>
    </ligand>
</feature>
<organism evidence="11 12">
    <name type="scientific">Fodinibius salipaludis</name>
    <dbReference type="NCBI Taxonomy" id="2032627"/>
    <lineage>
        <taxon>Bacteria</taxon>
        <taxon>Pseudomonadati</taxon>
        <taxon>Balneolota</taxon>
        <taxon>Balneolia</taxon>
        <taxon>Balneolales</taxon>
        <taxon>Balneolaceae</taxon>
        <taxon>Fodinibius</taxon>
    </lineage>
</organism>
<keyword evidence="7 10" id="KW-0479">Metal-binding</keyword>
<dbReference type="InterPro" id="IPR036094">
    <property type="entry name" value="NadA_sf"/>
</dbReference>
<dbReference type="FunFam" id="3.40.50.10800:FF:000003">
    <property type="entry name" value="Quinolinate synthase A"/>
    <property type="match status" value="1"/>
</dbReference>
<feature type="binding site" evidence="10">
    <location>
        <position position="89"/>
    </location>
    <ligand>
        <name>[4Fe-4S] cluster</name>
        <dbReference type="ChEBI" id="CHEBI:49883"/>
    </ligand>
</feature>
<dbReference type="GO" id="GO:0008987">
    <property type="term" value="F:quinolinate synthetase A activity"/>
    <property type="evidence" value="ECO:0007669"/>
    <property type="project" value="UniProtKB-UniRule"/>
</dbReference>
<protein>
    <recommendedName>
        <fullName evidence="2 10">Quinolinate synthase</fullName>
        <ecNumber evidence="2 10">2.5.1.72</ecNumber>
    </recommendedName>
</protein>
<feature type="binding site" evidence="10">
    <location>
        <position position="132"/>
    </location>
    <ligand>
        <name>iminosuccinate</name>
        <dbReference type="ChEBI" id="CHEBI:77875"/>
    </ligand>
</feature>
<dbReference type="SUPFAM" id="SSF142754">
    <property type="entry name" value="NadA-like"/>
    <property type="match status" value="1"/>
</dbReference>
<comment type="function">
    <text evidence="10">Catalyzes the condensation of iminoaspartate with dihydroxyacetone phosphate to form quinolinate.</text>
</comment>
<evidence type="ECO:0000313" key="12">
    <source>
        <dbReference type="Proteomes" id="UP000218831"/>
    </source>
</evidence>
<keyword evidence="8 10" id="KW-0408">Iron</keyword>
<comment type="caution">
    <text evidence="11">The sequence shown here is derived from an EMBL/GenBank/DDBJ whole genome shotgun (WGS) entry which is preliminary data.</text>
</comment>
<dbReference type="NCBIfam" id="NF006878">
    <property type="entry name" value="PRK09375.1-2"/>
    <property type="match status" value="1"/>
</dbReference>
<evidence type="ECO:0000256" key="8">
    <source>
        <dbReference type="ARBA" id="ARBA00023004"/>
    </source>
</evidence>
<evidence type="ECO:0000256" key="2">
    <source>
        <dbReference type="ARBA" id="ARBA00012669"/>
    </source>
</evidence>
<dbReference type="EC" id="2.5.1.72" evidence="2 10"/>
<keyword evidence="12" id="KW-1185">Reference proteome</keyword>
<dbReference type="EMBL" id="NSKE01000011">
    <property type="protein sequence ID" value="PAU92990.1"/>
    <property type="molecule type" value="Genomic_DNA"/>
</dbReference>
<comment type="cofactor">
    <cofactor evidence="10">
        <name>[4Fe-4S] cluster</name>
        <dbReference type="ChEBI" id="CHEBI:49883"/>
    </cofactor>
    <text evidence="10">Binds 1 [4Fe-4S] cluster per subunit.</text>
</comment>
<evidence type="ECO:0000256" key="7">
    <source>
        <dbReference type="ARBA" id="ARBA00022723"/>
    </source>
</evidence>
<dbReference type="PANTHER" id="PTHR30573:SF0">
    <property type="entry name" value="QUINOLINATE SYNTHASE, CHLOROPLASTIC"/>
    <property type="match status" value="1"/>
</dbReference>
<feature type="binding site" evidence="10">
    <location>
        <position position="175"/>
    </location>
    <ligand>
        <name>[4Fe-4S] cluster</name>
        <dbReference type="ChEBI" id="CHEBI:49883"/>
    </ligand>
</feature>
<feature type="binding site" evidence="10">
    <location>
        <position position="27"/>
    </location>
    <ligand>
        <name>iminosuccinate</name>
        <dbReference type="ChEBI" id="CHEBI:77875"/>
    </ligand>
</feature>
<feature type="binding site" evidence="10">
    <location>
        <begin position="201"/>
        <end position="203"/>
    </location>
    <ligand>
        <name>iminosuccinate</name>
        <dbReference type="ChEBI" id="CHEBI:77875"/>
    </ligand>
</feature>
<dbReference type="NCBIfam" id="TIGR00550">
    <property type="entry name" value="nadA"/>
    <property type="match status" value="1"/>
</dbReference>
<feature type="binding site" evidence="10">
    <location>
        <begin position="115"/>
        <end position="117"/>
    </location>
    <ligand>
        <name>iminosuccinate</name>
        <dbReference type="ChEBI" id="CHEBI:77875"/>
    </ligand>
</feature>
<evidence type="ECO:0000256" key="5">
    <source>
        <dbReference type="ARBA" id="ARBA00022642"/>
    </source>
</evidence>
<reference evidence="11 12" key="1">
    <citation type="submission" date="2017-08" db="EMBL/GenBank/DDBJ databases">
        <title>Aliifodinibius alkalisoli sp. nov., isolated from saline alkaline soil.</title>
        <authorList>
            <person name="Liu D."/>
            <person name="Zhang G."/>
        </authorList>
    </citation>
    <scope>NUCLEOTIDE SEQUENCE [LARGE SCALE GENOMIC DNA]</scope>
    <source>
        <strain evidence="11 12">WN023</strain>
    </source>
</reference>
<keyword evidence="6 10" id="KW-0808">Transferase</keyword>
<keyword evidence="4 10" id="KW-0963">Cytoplasm</keyword>
<dbReference type="GO" id="GO:0034628">
    <property type="term" value="P:'de novo' NAD+ biosynthetic process from L-aspartate"/>
    <property type="evidence" value="ECO:0007669"/>
    <property type="project" value="TreeGrafter"/>
</dbReference>
<evidence type="ECO:0000256" key="1">
    <source>
        <dbReference type="ARBA" id="ARBA00005065"/>
    </source>
</evidence>
<keyword evidence="3 10" id="KW-0004">4Fe-4S</keyword>
<accession>A0A2A2G772</accession>
<evidence type="ECO:0000256" key="3">
    <source>
        <dbReference type="ARBA" id="ARBA00022485"/>
    </source>
</evidence>
<comment type="catalytic activity">
    <reaction evidence="10">
        <text>iminosuccinate + dihydroxyacetone phosphate = quinolinate + phosphate + 2 H2O + H(+)</text>
        <dbReference type="Rhea" id="RHEA:25888"/>
        <dbReference type="ChEBI" id="CHEBI:15377"/>
        <dbReference type="ChEBI" id="CHEBI:15378"/>
        <dbReference type="ChEBI" id="CHEBI:29959"/>
        <dbReference type="ChEBI" id="CHEBI:43474"/>
        <dbReference type="ChEBI" id="CHEBI:57642"/>
        <dbReference type="ChEBI" id="CHEBI:77875"/>
        <dbReference type="EC" id="2.5.1.72"/>
    </reaction>
</comment>
<evidence type="ECO:0000256" key="4">
    <source>
        <dbReference type="ARBA" id="ARBA00022490"/>
    </source>
</evidence>
<comment type="subcellular location">
    <subcellularLocation>
        <location evidence="10">Cytoplasm</location>
    </subcellularLocation>
</comment>
<gene>
    <name evidence="10" type="primary">nadA</name>
    <name evidence="11" type="ORF">CK503_13775</name>
</gene>
<dbReference type="InterPro" id="IPR023066">
    <property type="entry name" value="Quinolinate_synth_type2"/>
</dbReference>
<dbReference type="AlphaFoldDB" id="A0A2A2G772"/>
<comment type="similarity">
    <text evidence="10">Belongs to the quinolinate synthase family. Type 2 subfamily.</text>
</comment>
<evidence type="ECO:0000313" key="11">
    <source>
        <dbReference type="EMBL" id="PAU92990.1"/>
    </source>
</evidence>
<dbReference type="InterPro" id="IPR003473">
    <property type="entry name" value="NadA"/>
</dbReference>
<proteinExistence type="inferred from homology"/>
<dbReference type="Gene3D" id="3.40.50.10800">
    <property type="entry name" value="NadA-like"/>
    <property type="match status" value="3"/>
</dbReference>
<dbReference type="Proteomes" id="UP000218831">
    <property type="component" value="Unassembled WGS sequence"/>
</dbReference>
<keyword evidence="5 10" id="KW-0662">Pyridine nucleotide biosynthesis</keyword>
<dbReference type="UniPathway" id="UPA00253">
    <property type="reaction ID" value="UER00327"/>
</dbReference>
<dbReference type="PANTHER" id="PTHR30573">
    <property type="entry name" value="QUINOLINATE SYNTHETASE A"/>
    <property type="match status" value="1"/>
</dbReference>
<dbReference type="GO" id="GO:0005737">
    <property type="term" value="C:cytoplasm"/>
    <property type="evidence" value="ECO:0007669"/>
    <property type="project" value="UniProtKB-SubCell"/>
</dbReference>
<dbReference type="OrthoDB" id="9801204at2"/>
<dbReference type="HAMAP" id="MF_00568">
    <property type="entry name" value="NadA_type2"/>
    <property type="match status" value="1"/>
</dbReference>